<dbReference type="InterPro" id="IPR051558">
    <property type="entry name" value="Metallophosphoesterase_PAP"/>
</dbReference>
<dbReference type="PANTHER" id="PTHR10161">
    <property type="entry name" value="TARTRATE-RESISTANT ACID PHOSPHATASE TYPE 5"/>
    <property type="match status" value="1"/>
</dbReference>
<name>A0A9N9A436_9GLOM</name>
<dbReference type="InterPro" id="IPR004843">
    <property type="entry name" value="Calcineurin-like_PHP"/>
</dbReference>
<evidence type="ECO:0000256" key="3">
    <source>
        <dbReference type="SAM" id="SignalP"/>
    </source>
</evidence>
<protein>
    <submittedName>
        <fullName evidence="5">3990_t:CDS:1</fullName>
    </submittedName>
</protein>
<dbReference type="OrthoDB" id="411211at2759"/>
<keyword evidence="6" id="KW-1185">Reference proteome</keyword>
<gene>
    <name evidence="5" type="ORF">ALEPTO_LOCUS4276</name>
</gene>
<dbReference type="Gene3D" id="3.60.21.10">
    <property type="match status" value="1"/>
</dbReference>
<reference evidence="5" key="1">
    <citation type="submission" date="2021-06" db="EMBL/GenBank/DDBJ databases">
        <authorList>
            <person name="Kallberg Y."/>
            <person name="Tangrot J."/>
            <person name="Rosling A."/>
        </authorList>
    </citation>
    <scope>NUCLEOTIDE SEQUENCE</scope>
    <source>
        <strain evidence="5">FL130A</strain>
    </source>
</reference>
<evidence type="ECO:0000256" key="2">
    <source>
        <dbReference type="ARBA" id="ARBA00022801"/>
    </source>
</evidence>
<evidence type="ECO:0000313" key="5">
    <source>
        <dbReference type="EMBL" id="CAG8517156.1"/>
    </source>
</evidence>
<dbReference type="SUPFAM" id="SSF56300">
    <property type="entry name" value="Metallo-dependent phosphatases"/>
    <property type="match status" value="1"/>
</dbReference>
<comment type="caution">
    <text evidence="5">The sequence shown here is derived from an EMBL/GenBank/DDBJ whole genome shotgun (WGS) entry which is preliminary data.</text>
</comment>
<keyword evidence="1 3" id="KW-0732">Signal</keyword>
<dbReference type="Proteomes" id="UP000789508">
    <property type="component" value="Unassembled WGS sequence"/>
</dbReference>
<dbReference type="InterPro" id="IPR029052">
    <property type="entry name" value="Metallo-depent_PP-like"/>
</dbReference>
<proteinExistence type="predicted"/>
<evidence type="ECO:0000259" key="4">
    <source>
        <dbReference type="Pfam" id="PF00149"/>
    </source>
</evidence>
<feature type="chain" id="PRO_5040120210" evidence="3">
    <location>
        <begin position="30"/>
        <end position="357"/>
    </location>
</feature>
<sequence length="357" mass="39614">MVNGKVFSSFSVLVSFILFNGGIINESYAAGPIPILNPTFKYFLENYPDDTLDFSVLGDWGFPGQNQTKVANALKVTTERFNSKFIINVGDSFYVGGPYTYDGVSNSSDPKFNTIWKATYTGALANIPWYSVAGNHEWYNNVTAEVDYSLTKDARFFLPALYYTRVSLVGPNKAKIAWIHIDTDPFYYTDLVSLKQSQPAMYNSLVQQGWDKNDNVEKLLGWIETELIAHQDSRWIFVVGHHPLVASCKNTGNMTRLSALFENYHVSAYFSGHAHTLEYQAPSASEPVSYFISGSGSKLGDTCDGRTWGDLTPGFLHISLTASNKTANFQYIDASDTTKTGGSVVYSGSIPPRNLPF</sequence>
<dbReference type="AlphaFoldDB" id="A0A9N9A436"/>
<evidence type="ECO:0000256" key="1">
    <source>
        <dbReference type="ARBA" id="ARBA00022729"/>
    </source>
</evidence>
<dbReference type="GO" id="GO:0016787">
    <property type="term" value="F:hydrolase activity"/>
    <property type="evidence" value="ECO:0007669"/>
    <property type="project" value="UniProtKB-KW"/>
</dbReference>
<dbReference type="PANTHER" id="PTHR10161:SF14">
    <property type="entry name" value="TARTRATE-RESISTANT ACID PHOSPHATASE TYPE 5"/>
    <property type="match status" value="1"/>
</dbReference>
<accession>A0A9N9A436</accession>
<dbReference type="EMBL" id="CAJVPS010000961">
    <property type="protein sequence ID" value="CAG8517156.1"/>
    <property type="molecule type" value="Genomic_DNA"/>
</dbReference>
<evidence type="ECO:0000313" key="6">
    <source>
        <dbReference type="Proteomes" id="UP000789508"/>
    </source>
</evidence>
<keyword evidence="2" id="KW-0378">Hydrolase</keyword>
<feature type="signal peptide" evidence="3">
    <location>
        <begin position="1"/>
        <end position="29"/>
    </location>
</feature>
<feature type="domain" description="Calcineurin-like phosphoesterase" evidence="4">
    <location>
        <begin position="56"/>
        <end position="276"/>
    </location>
</feature>
<organism evidence="5 6">
    <name type="scientific">Ambispora leptoticha</name>
    <dbReference type="NCBI Taxonomy" id="144679"/>
    <lineage>
        <taxon>Eukaryota</taxon>
        <taxon>Fungi</taxon>
        <taxon>Fungi incertae sedis</taxon>
        <taxon>Mucoromycota</taxon>
        <taxon>Glomeromycotina</taxon>
        <taxon>Glomeromycetes</taxon>
        <taxon>Archaeosporales</taxon>
        <taxon>Ambisporaceae</taxon>
        <taxon>Ambispora</taxon>
    </lineage>
</organism>
<dbReference type="Pfam" id="PF00149">
    <property type="entry name" value="Metallophos"/>
    <property type="match status" value="1"/>
</dbReference>